<evidence type="ECO:0000256" key="1">
    <source>
        <dbReference type="PROSITE-ProRule" id="PRU00047"/>
    </source>
</evidence>
<evidence type="ECO:0000313" key="4">
    <source>
        <dbReference type="EMBL" id="KAJ4847842.1"/>
    </source>
</evidence>
<name>A0A9Q0GDH4_9ROSI</name>
<dbReference type="InterPro" id="IPR001878">
    <property type="entry name" value="Znf_CCHC"/>
</dbReference>
<feature type="compositionally biased region" description="Polar residues" evidence="2">
    <location>
        <begin position="1"/>
        <end position="10"/>
    </location>
</feature>
<reference evidence="4" key="1">
    <citation type="submission" date="2022-02" db="EMBL/GenBank/DDBJ databases">
        <authorList>
            <person name="Henning P.M."/>
            <person name="McCubbin A.G."/>
            <person name="Shore J.S."/>
        </authorList>
    </citation>
    <scope>NUCLEOTIDE SEQUENCE</scope>
    <source>
        <strain evidence="4">F60SS</strain>
        <tissue evidence="4">Leaves</tissue>
    </source>
</reference>
<evidence type="ECO:0000256" key="2">
    <source>
        <dbReference type="SAM" id="MobiDB-lite"/>
    </source>
</evidence>
<comment type="caution">
    <text evidence="4">The sequence shown here is derived from an EMBL/GenBank/DDBJ whole genome shotgun (WGS) entry which is preliminary data.</text>
</comment>
<dbReference type="InterPro" id="IPR040256">
    <property type="entry name" value="At4g02000-like"/>
</dbReference>
<reference evidence="4" key="2">
    <citation type="journal article" date="2023" name="Plants (Basel)">
        <title>Annotation of the Turnera subulata (Passifloraceae) Draft Genome Reveals the S-Locus Evolved after the Divergence of Turneroideae from Passifloroideae in a Stepwise Manner.</title>
        <authorList>
            <person name="Henning P.M."/>
            <person name="Roalson E.H."/>
            <person name="Mir W."/>
            <person name="McCubbin A.G."/>
            <person name="Shore J.S."/>
        </authorList>
    </citation>
    <scope>NUCLEOTIDE SEQUENCE</scope>
    <source>
        <strain evidence="4">F60SS</strain>
    </source>
</reference>
<protein>
    <recommendedName>
        <fullName evidence="3">CCHC-type domain-containing protein</fullName>
    </recommendedName>
</protein>
<evidence type="ECO:0000259" key="3">
    <source>
        <dbReference type="PROSITE" id="PS50158"/>
    </source>
</evidence>
<keyword evidence="1" id="KW-0862">Zinc</keyword>
<proteinExistence type="predicted"/>
<dbReference type="PROSITE" id="PS50158">
    <property type="entry name" value="ZF_CCHC"/>
    <property type="match status" value="1"/>
</dbReference>
<dbReference type="AlphaFoldDB" id="A0A9Q0GDH4"/>
<keyword evidence="1" id="KW-0863">Zinc-finger</keyword>
<dbReference type="GO" id="GO:0008270">
    <property type="term" value="F:zinc ion binding"/>
    <property type="evidence" value="ECO:0007669"/>
    <property type="project" value="UniProtKB-KW"/>
</dbReference>
<organism evidence="4 5">
    <name type="scientific">Turnera subulata</name>
    <dbReference type="NCBI Taxonomy" id="218843"/>
    <lineage>
        <taxon>Eukaryota</taxon>
        <taxon>Viridiplantae</taxon>
        <taxon>Streptophyta</taxon>
        <taxon>Embryophyta</taxon>
        <taxon>Tracheophyta</taxon>
        <taxon>Spermatophyta</taxon>
        <taxon>Magnoliopsida</taxon>
        <taxon>eudicotyledons</taxon>
        <taxon>Gunneridae</taxon>
        <taxon>Pentapetalae</taxon>
        <taxon>rosids</taxon>
        <taxon>fabids</taxon>
        <taxon>Malpighiales</taxon>
        <taxon>Passifloraceae</taxon>
        <taxon>Turnera</taxon>
    </lineage>
</organism>
<dbReference type="GO" id="GO:0003676">
    <property type="term" value="F:nucleic acid binding"/>
    <property type="evidence" value="ECO:0007669"/>
    <property type="project" value="InterPro"/>
</dbReference>
<dbReference type="Pfam" id="PF14111">
    <property type="entry name" value="DUF4283"/>
    <property type="match status" value="1"/>
</dbReference>
<accession>A0A9Q0GDH4</accession>
<gene>
    <name evidence="4" type="ORF">Tsubulata_000162</name>
</gene>
<evidence type="ECO:0000313" key="5">
    <source>
        <dbReference type="Proteomes" id="UP001141552"/>
    </source>
</evidence>
<dbReference type="SMART" id="SM00343">
    <property type="entry name" value="ZnF_C2HC"/>
    <property type="match status" value="1"/>
</dbReference>
<dbReference type="PANTHER" id="PTHR31286:SF99">
    <property type="entry name" value="DUF4283 DOMAIN-CONTAINING PROTEIN"/>
    <property type="match status" value="1"/>
</dbReference>
<sequence>MATASATYGGTSRPPDTGPRVLPGGGPRSSFKEKLLQWRSGVTPYRADDGFQLADDDISVEMRSDRPSLWFSDRFRSHIACPWVFSIITKVLGRRFSYRFICSKVASLWKPQGGFQVIDLGNDYFLVRFERREDCARVLAEGPWMIQGSYMIVQSWQPCFDASKDPTRTVVWVQIPELLVEWYRQDILSAVAKQIGKPIRIDINTLHAERAKFARLAIEVEFTKPLLGRVEIEGRWFKVSYEDILDFCFHCGFVGHMASQCTNVRSMLQAAEQDRSVQPPVVPNSAPQQPQVAGIGQEGCSKFGAWMKVSKPS</sequence>
<dbReference type="EMBL" id="JAKUCV010001068">
    <property type="protein sequence ID" value="KAJ4847842.1"/>
    <property type="molecule type" value="Genomic_DNA"/>
</dbReference>
<keyword evidence="5" id="KW-1185">Reference proteome</keyword>
<feature type="region of interest" description="Disordered" evidence="2">
    <location>
        <begin position="1"/>
        <end position="29"/>
    </location>
</feature>
<feature type="domain" description="CCHC-type" evidence="3">
    <location>
        <begin position="248"/>
        <end position="263"/>
    </location>
</feature>
<dbReference type="OrthoDB" id="1096772at2759"/>
<dbReference type="InterPro" id="IPR025558">
    <property type="entry name" value="DUF4283"/>
</dbReference>
<dbReference type="Proteomes" id="UP001141552">
    <property type="component" value="Unassembled WGS sequence"/>
</dbReference>
<keyword evidence="1" id="KW-0479">Metal-binding</keyword>
<dbReference type="PANTHER" id="PTHR31286">
    <property type="entry name" value="GLYCINE-RICH CELL WALL STRUCTURAL PROTEIN 1.8-LIKE"/>
    <property type="match status" value="1"/>
</dbReference>